<reference evidence="1 2" key="1">
    <citation type="submission" date="2018-09" db="EMBL/GenBank/DDBJ databases">
        <title>Genome sequencing of Lachnoanaerobaculum umeaense DSM 23576.</title>
        <authorList>
            <person name="Kook J.-K."/>
            <person name="Park S.-N."/>
            <person name="Lim Y.K."/>
        </authorList>
    </citation>
    <scope>NUCLEOTIDE SEQUENCE [LARGE SCALE GENOMIC DNA]</scope>
    <source>
        <strain evidence="2">DSM 23576 \ CCUG 58757</strain>
    </source>
</reference>
<keyword evidence="2" id="KW-1185">Reference proteome</keyword>
<proteinExistence type="predicted"/>
<gene>
    <name evidence="1" type="ORF">D4A81_02215</name>
</gene>
<protein>
    <submittedName>
        <fullName evidence="1">Uncharacterized protein</fullName>
    </submittedName>
</protein>
<evidence type="ECO:0000313" key="1">
    <source>
        <dbReference type="EMBL" id="AYA98846.1"/>
    </source>
</evidence>
<organism evidence="1 2">
    <name type="scientific">Lachnoanaerobaculum umeaense</name>
    <dbReference type="NCBI Taxonomy" id="617123"/>
    <lineage>
        <taxon>Bacteria</taxon>
        <taxon>Bacillati</taxon>
        <taxon>Bacillota</taxon>
        <taxon>Clostridia</taxon>
        <taxon>Lachnospirales</taxon>
        <taxon>Lachnospiraceae</taxon>
        <taxon>Lachnoanaerobaculum</taxon>
    </lineage>
</organism>
<dbReference type="OrthoDB" id="1825624at2"/>
<dbReference type="Pfam" id="PF19888">
    <property type="entry name" value="DUF6361"/>
    <property type="match status" value="1"/>
</dbReference>
<name>A0A385PY11_9FIRM</name>
<accession>A0A385PY11</accession>
<dbReference type="EMBL" id="CP032364">
    <property type="protein sequence ID" value="AYA98846.1"/>
    <property type="molecule type" value="Genomic_DNA"/>
</dbReference>
<dbReference type="KEGG" id="lua:D4A81_02215"/>
<dbReference type="RefSeq" id="WP_111525280.1">
    <property type="nucleotide sequence ID" value="NZ_CP032364.1"/>
</dbReference>
<dbReference type="InterPro" id="IPR045941">
    <property type="entry name" value="DUF6361"/>
</dbReference>
<evidence type="ECO:0000313" key="2">
    <source>
        <dbReference type="Proteomes" id="UP000265562"/>
    </source>
</evidence>
<dbReference type="AlphaFoldDB" id="A0A385PY11"/>
<sequence length="403" mass="46688">MPIGWIDFSKNERNKVLKVLDLLSENSTLDELGIATIRDGFSDLFFPGTSTIQTRAKYFFIVPYALRDLERSGETNVDKFLKYLNDIEEACAKVFIENNLGDTGIIGKRSIANDKWVKRSPADIYWSGLRQYKIFKGGNLSIQEYARAVCAINNKKTNLINLGNNNDKGIENESDDMYAGDIRSIHFWDIPTYDDEWFDKLQMDLTRDEAEFLNYRIINSCEESLFAYVLKNNLAQIMDCKNFTELGNIIKLFPEKMQKDYSLAKDFSEFNYLLRVVYNIVLSDGKNEEANEIFDDLYDEINNIANIDLEEIFARTYAYRNPMMCKFLRDSKRAMIEDNISELKKTISSREIFLKGSGRARCAHPGEFDSTEWFGGGKLYYRFDNAIKIIKDICRGKENVKSK</sequence>
<dbReference type="Proteomes" id="UP000265562">
    <property type="component" value="Chromosome"/>
</dbReference>